<dbReference type="FunFam" id="3.40.640.10:FF:000033">
    <property type="entry name" value="Aspartate aminotransferase"/>
    <property type="match status" value="1"/>
</dbReference>
<dbReference type="Gene3D" id="3.40.640.10">
    <property type="entry name" value="Type I PLP-dependent aspartate aminotransferase-like (Major domain)"/>
    <property type="match status" value="1"/>
</dbReference>
<evidence type="ECO:0000256" key="1">
    <source>
        <dbReference type="ARBA" id="ARBA00001933"/>
    </source>
</evidence>
<dbReference type="InterPro" id="IPR015422">
    <property type="entry name" value="PyrdxlP-dep_Trfase_small"/>
</dbReference>
<dbReference type="InterPro" id="IPR015424">
    <property type="entry name" value="PyrdxlP-dep_Trfase"/>
</dbReference>
<gene>
    <name evidence="8" type="ORF">ENR59_06990</name>
</gene>
<evidence type="ECO:0000259" key="7">
    <source>
        <dbReference type="Pfam" id="PF00155"/>
    </source>
</evidence>
<dbReference type="EMBL" id="DSRP01000482">
    <property type="protein sequence ID" value="HGG92683.1"/>
    <property type="molecule type" value="Genomic_DNA"/>
</dbReference>
<name>A0A7C4AH85_9BACT</name>
<dbReference type="PANTHER" id="PTHR46383:SF1">
    <property type="entry name" value="ASPARTATE AMINOTRANSFERASE"/>
    <property type="match status" value="1"/>
</dbReference>
<dbReference type="EC" id="2.6.1.-" evidence="6"/>
<organism evidence="8">
    <name type="scientific">Fundidesulfovibrio putealis</name>
    <dbReference type="NCBI Taxonomy" id="270496"/>
    <lineage>
        <taxon>Bacteria</taxon>
        <taxon>Pseudomonadati</taxon>
        <taxon>Thermodesulfobacteriota</taxon>
        <taxon>Desulfovibrionia</taxon>
        <taxon>Desulfovibrionales</taxon>
        <taxon>Desulfovibrionaceae</taxon>
        <taxon>Fundidesulfovibrio</taxon>
    </lineage>
</organism>
<accession>A0A7C4AH85</accession>
<dbReference type="GO" id="GO:0008483">
    <property type="term" value="F:transaminase activity"/>
    <property type="evidence" value="ECO:0007669"/>
    <property type="project" value="UniProtKB-KW"/>
</dbReference>
<evidence type="ECO:0000256" key="5">
    <source>
        <dbReference type="ARBA" id="ARBA00022898"/>
    </source>
</evidence>
<feature type="domain" description="Aminotransferase class I/classII large" evidence="7">
    <location>
        <begin position="32"/>
        <end position="384"/>
    </location>
</feature>
<evidence type="ECO:0000313" key="8">
    <source>
        <dbReference type="EMBL" id="HGG92683.1"/>
    </source>
</evidence>
<dbReference type="GO" id="GO:0030170">
    <property type="term" value="F:pyridoxal phosphate binding"/>
    <property type="evidence" value="ECO:0007669"/>
    <property type="project" value="InterPro"/>
</dbReference>
<sequence>MRTSLRLSRIQPSATLAMNAKAQELKAQGKAVISLAVGEPDFPTPDHVKDAAKAALDANFTRYTAVPGIPELRDAVGGYFNRFYGVNPPRESVIVSNGGKQALYNLFMALLNPGEEVLIPAPYWVSYPDMVILAGGSPVPVPTEPEDDFLVSVEALEKARTPGCKILVLNSPSNPTGCCYTKAQLDAIMEWAISRKVFVISDEIYDQLVYPPSEPASCIGWWEKNPESVAVVNGLAKSFAMTGWRIGYAVAHPDLVKAQSKIQGQSTSNVCSFAQKGAVAALTGGFEYVEMMRGNFQRRRDLAMKIVSSWPGVKCPNPGGAFYLFPDVSAIYDSRTPDSATLCARILEEALVALVPGSAFGDDRCIRFSYAVDDETLVKALEAVGRVIKG</sequence>
<keyword evidence="5" id="KW-0663">Pyridoxal phosphate</keyword>
<keyword evidence="4 6" id="KW-0808">Transferase</keyword>
<proteinExistence type="inferred from homology"/>
<evidence type="ECO:0000256" key="3">
    <source>
        <dbReference type="ARBA" id="ARBA00022576"/>
    </source>
</evidence>
<dbReference type="InterPro" id="IPR004839">
    <property type="entry name" value="Aminotransferase_I/II_large"/>
</dbReference>
<dbReference type="SUPFAM" id="SSF53383">
    <property type="entry name" value="PLP-dependent transferases"/>
    <property type="match status" value="1"/>
</dbReference>
<evidence type="ECO:0000256" key="4">
    <source>
        <dbReference type="ARBA" id="ARBA00022679"/>
    </source>
</evidence>
<dbReference type="AlphaFoldDB" id="A0A7C4AH85"/>
<dbReference type="InterPro" id="IPR015421">
    <property type="entry name" value="PyrdxlP-dep_Trfase_major"/>
</dbReference>
<dbReference type="InterPro" id="IPR050596">
    <property type="entry name" value="AspAT/PAT-like"/>
</dbReference>
<keyword evidence="3 6" id="KW-0032">Aminotransferase</keyword>
<comment type="cofactor">
    <cofactor evidence="1 6">
        <name>pyridoxal 5'-phosphate</name>
        <dbReference type="ChEBI" id="CHEBI:597326"/>
    </cofactor>
</comment>
<dbReference type="InterPro" id="IPR004838">
    <property type="entry name" value="NHTrfase_class1_PyrdxlP-BS"/>
</dbReference>
<dbReference type="CDD" id="cd00609">
    <property type="entry name" value="AAT_like"/>
    <property type="match status" value="1"/>
</dbReference>
<evidence type="ECO:0000256" key="6">
    <source>
        <dbReference type="RuleBase" id="RU000481"/>
    </source>
</evidence>
<protein>
    <recommendedName>
        <fullName evidence="6">Aminotransferase</fullName>
        <ecNumber evidence="6">2.6.1.-</ecNumber>
    </recommendedName>
</protein>
<dbReference type="PROSITE" id="PS00105">
    <property type="entry name" value="AA_TRANSFER_CLASS_1"/>
    <property type="match status" value="1"/>
</dbReference>
<dbReference type="Pfam" id="PF00155">
    <property type="entry name" value="Aminotran_1_2"/>
    <property type="match status" value="1"/>
</dbReference>
<comment type="caution">
    <text evidence="8">The sequence shown here is derived from an EMBL/GenBank/DDBJ whole genome shotgun (WGS) entry which is preliminary data.</text>
</comment>
<dbReference type="PANTHER" id="PTHR46383">
    <property type="entry name" value="ASPARTATE AMINOTRANSFERASE"/>
    <property type="match status" value="1"/>
</dbReference>
<comment type="similarity">
    <text evidence="2 6">Belongs to the class-I pyridoxal-phosphate-dependent aminotransferase family.</text>
</comment>
<dbReference type="Gene3D" id="3.90.1150.10">
    <property type="entry name" value="Aspartate Aminotransferase, domain 1"/>
    <property type="match status" value="1"/>
</dbReference>
<evidence type="ECO:0000256" key="2">
    <source>
        <dbReference type="ARBA" id="ARBA00007441"/>
    </source>
</evidence>
<reference evidence="8" key="1">
    <citation type="journal article" date="2020" name="mSystems">
        <title>Genome- and Community-Level Interaction Insights into Carbon Utilization and Element Cycling Functions of Hydrothermarchaeota in Hydrothermal Sediment.</title>
        <authorList>
            <person name="Zhou Z."/>
            <person name="Liu Y."/>
            <person name="Xu W."/>
            <person name="Pan J."/>
            <person name="Luo Z.H."/>
            <person name="Li M."/>
        </authorList>
    </citation>
    <scope>NUCLEOTIDE SEQUENCE [LARGE SCALE GENOMIC DNA]</scope>
    <source>
        <strain evidence="8">SpSt-413</strain>
    </source>
</reference>
<dbReference type="GO" id="GO:0006520">
    <property type="term" value="P:amino acid metabolic process"/>
    <property type="evidence" value="ECO:0007669"/>
    <property type="project" value="InterPro"/>
</dbReference>